<comment type="caution">
    <text evidence="2">The sequence shown here is derived from an EMBL/GenBank/DDBJ whole genome shotgun (WGS) entry which is preliminary data.</text>
</comment>
<name>A0ABX0DZ55_9ACTN</name>
<feature type="region of interest" description="Disordered" evidence="1">
    <location>
        <begin position="478"/>
        <end position="580"/>
    </location>
</feature>
<feature type="compositionally biased region" description="Polar residues" evidence="1">
    <location>
        <begin position="567"/>
        <end position="580"/>
    </location>
</feature>
<organism evidence="2 3">
    <name type="scientific">Streptomyces ureilyticus</name>
    <dbReference type="NCBI Taxonomy" id="1775131"/>
    <lineage>
        <taxon>Bacteria</taxon>
        <taxon>Bacillati</taxon>
        <taxon>Actinomycetota</taxon>
        <taxon>Actinomycetes</taxon>
        <taxon>Kitasatosporales</taxon>
        <taxon>Streptomycetaceae</taxon>
        <taxon>Streptomyces</taxon>
    </lineage>
</organism>
<proteinExistence type="predicted"/>
<keyword evidence="3" id="KW-1185">Reference proteome</keyword>
<dbReference type="RefSeq" id="WP_165341841.1">
    <property type="nucleotide sequence ID" value="NZ_JAAKZX010000086.1"/>
</dbReference>
<evidence type="ECO:0000256" key="1">
    <source>
        <dbReference type="SAM" id="MobiDB-lite"/>
    </source>
</evidence>
<gene>
    <name evidence="2" type="ORF">G6048_25055</name>
</gene>
<dbReference type="Proteomes" id="UP001518140">
    <property type="component" value="Unassembled WGS sequence"/>
</dbReference>
<dbReference type="EMBL" id="JAAKZX010000086">
    <property type="protein sequence ID" value="NGO45274.1"/>
    <property type="molecule type" value="Genomic_DNA"/>
</dbReference>
<accession>A0ABX0DZ55</accession>
<sequence length="580" mass="63582">MLVGGVVRSASGLRVLAPPRLAECSGTLAVRTRLHLSPWDEEVLVELGGFVSQLAARDLAERVFLGAKHSNEDFARRKREISALSSSRWAGTITRGSNEQWALARRAQAAHLERLDAAITTVRARLAVPVAACDVATRTKGYPSVLVRAAKQRRPDRLEAVAARVRADEAAGRVRVVRGGRELLHTRLHLEQAGLSVEEWRRQWFEARCRIEADGEAGKRHGNQTISIAPNGTVTIKLPPELATRFAEHCDRHGRYTLDATCSFAYRNAEWQAQVQAQRAVGYTIRFENGRCYLTAAFTPPRPDLPAGVDEETLMAAARAGGIVGVDHNADHLAAWRLDVHGNPVGRPVRIEVDYQGTTARRDAQLRHACSALIRQAKATGATSLVIEDLGFDTSREQCGWTGRSGRAFRNTVAGMPTAKFAVRLVAMAHRAGLAVIVVDPAYSSRWGAAHWRAATSTAVQETSRHDAAAIVIGRRGQGLGARRRAEKTVPLKKKEAAPAGNGEPCATTRGRAGTEDHRPHTAHTPTRPHHAPRTRACPEDRAHDARRRRPQATAQPAEDRSRQATDRQSWTQDSLWLSE</sequence>
<evidence type="ECO:0000313" key="2">
    <source>
        <dbReference type="EMBL" id="NGO45274.1"/>
    </source>
</evidence>
<reference evidence="2 3" key="1">
    <citation type="submission" date="2020-02" db="EMBL/GenBank/DDBJ databases">
        <title>Whole-genome analyses of novel actinobacteria.</title>
        <authorList>
            <person name="Sahin N."/>
            <person name="Tokatli A."/>
        </authorList>
    </citation>
    <scope>NUCLEOTIDE SEQUENCE [LARGE SCALE GENOMIC DNA]</scope>
    <source>
        <strain evidence="2 3">YC419</strain>
    </source>
</reference>
<protein>
    <submittedName>
        <fullName evidence="2">Transposase</fullName>
    </submittedName>
</protein>
<evidence type="ECO:0000313" key="3">
    <source>
        <dbReference type="Proteomes" id="UP001518140"/>
    </source>
</evidence>
<feature type="compositionally biased region" description="Basic and acidic residues" evidence="1">
    <location>
        <begin position="487"/>
        <end position="497"/>
    </location>
</feature>